<organism evidence="13 14">
    <name type="scientific">Candidatus Ornithomonoglobus merdipullorum</name>
    <dbReference type="NCBI Taxonomy" id="2840895"/>
    <lineage>
        <taxon>Bacteria</taxon>
        <taxon>Bacillati</taxon>
        <taxon>Bacillota</taxon>
        <taxon>Clostridia</taxon>
        <taxon>Candidatus Ornithomonoglobus</taxon>
    </lineage>
</organism>
<dbReference type="SMART" id="SM00448">
    <property type="entry name" value="REC"/>
    <property type="match status" value="1"/>
</dbReference>
<name>A0A9D1MDG0_9FIRM</name>
<dbReference type="SUPFAM" id="SSF52172">
    <property type="entry name" value="CheY-like"/>
    <property type="match status" value="1"/>
</dbReference>
<dbReference type="GO" id="GO:0043565">
    <property type="term" value="F:sequence-specific DNA binding"/>
    <property type="evidence" value="ECO:0007669"/>
    <property type="project" value="InterPro"/>
</dbReference>
<feature type="domain" description="Response regulatory" evidence="12">
    <location>
        <begin position="3"/>
        <end position="121"/>
    </location>
</feature>
<dbReference type="EMBL" id="DVNB01000106">
    <property type="protein sequence ID" value="HIU58209.1"/>
    <property type="molecule type" value="Genomic_DNA"/>
</dbReference>
<keyword evidence="7" id="KW-0238">DNA-binding</keyword>
<reference evidence="13" key="1">
    <citation type="submission" date="2020-10" db="EMBL/GenBank/DDBJ databases">
        <authorList>
            <person name="Gilroy R."/>
        </authorList>
    </citation>
    <scope>NUCLEOTIDE SEQUENCE</scope>
    <source>
        <strain evidence="13">USAMLcec3-3695</strain>
    </source>
</reference>
<evidence type="ECO:0000256" key="5">
    <source>
        <dbReference type="ARBA" id="ARBA00023012"/>
    </source>
</evidence>
<dbReference type="InterPro" id="IPR018062">
    <property type="entry name" value="HTH_AraC-typ_CS"/>
</dbReference>
<evidence type="ECO:0000313" key="14">
    <source>
        <dbReference type="Proteomes" id="UP000824109"/>
    </source>
</evidence>
<dbReference type="PROSITE" id="PS00041">
    <property type="entry name" value="HTH_ARAC_FAMILY_1"/>
    <property type="match status" value="1"/>
</dbReference>
<accession>A0A9D1MDG0</accession>
<dbReference type="GO" id="GO:0000160">
    <property type="term" value="P:phosphorelay signal transduction system"/>
    <property type="evidence" value="ECO:0007669"/>
    <property type="project" value="UniProtKB-KW"/>
</dbReference>
<sequence length="500" mass="57475">MFTVFFADDEPFVLEGLKIMIDWEKLGIEIAGSAEDGKTAYDMIKELEPDIVISDICMSGMDGCELIEKCMTQMKKKPKFIMLSGYSEFEYVKKTMRYGAKHYLLKPLDPEEIQKTLEEICGEIAEDREREAENLRLIRCVEEDVFRKLFLCGSDAETVERARFLLNVPSVDTPLSMVMFRMNQHMNLKDIDRLVEKLRSEVPDENMLVMYIGMRTVTAIGAEQPVVLLREFAAAGENCCDAINICSVPGINQLKEAHRYMITNVYGSAGEIKVVDEHDRGDYEFGVDIDPDKVVTMLLKNDRKKAEETVKRDFEMMKRKRAPNGIVRGYTVSLLFAMYRFSNEMGINLEEIYNEALKQFSKSLNYDRAELMCIDLLNNFADSVTNVSVTDDIASSKDIMEYIEEHYPEHITLNDISNAVYIQPGTVSKIIKKRTGMKFSDYLAYVRIKHAQLLMANTNRKITQIASDVGYSYYYYFANRFKSITGYNPSDYRKRALNKG</sequence>
<comment type="function">
    <text evidence="9">May play the central regulatory role in sporulation. It may be an element of the effector pathway responsible for the activation of sporulation genes in response to nutritional stress. Spo0A may act in concert with spo0H (a sigma factor) to control the expression of some genes that are critical to the sporulation process.</text>
</comment>
<dbReference type="GO" id="GO:0005737">
    <property type="term" value="C:cytoplasm"/>
    <property type="evidence" value="ECO:0007669"/>
    <property type="project" value="UniProtKB-SubCell"/>
</dbReference>
<evidence type="ECO:0000256" key="10">
    <source>
        <dbReference type="PROSITE-ProRule" id="PRU00169"/>
    </source>
</evidence>
<evidence type="ECO:0000256" key="8">
    <source>
        <dbReference type="ARBA" id="ARBA00023163"/>
    </source>
</evidence>
<dbReference type="CDD" id="cd17536">
    <property type="entry name" value="REC_YesN-like"/>
    <property type="match status" value="1"/>
</dbReference>
<evidence type="ECO:0000313" key="13">
    <source>
        <dbReference type="EMBL" id="HIU58209.1"/>
    </source>
</evidence>
<dbReference type="Pfam" id="PF12833">
    <property type="entry name" value="HTH_18"/>
    <property type="match status" value="1"/>
</dbReference>
<dbReference type="SUPFAM" id="SSF46689">
    <property type="entry name" value="Homeodomain-like"/>
    <property type="match status" value="1"/>
</dbReference>
<dbReference type="Gene3D" id="3.40.50.2300">
    <property type="match status" value="1"/>
</dbReference>
<evidence type="ECO:0000256" key="4">
    <source>
        <dbReference type="ARBA" id="ARBA00022553"/>
    </source>
</evidence>
<feature type="modified residue" description="4-aspartylphosphate" evidence="10">
    <location>
        <position position="55"/>
    </location>
</feature>
<evidence type="ECO:0000256" key="9">
    <source>
        <dbReference type="ARBA" id="ARBA00024867"/>
    </source>
</evidence>
<dbReference type="InterPro" id="IPR001789">
    <property type="entry name" value="Sig_transdc_resp-reg_receiver"/>
</dbReference>
<dbReference type="Gene3D" id="1.10.10.60">
    <property type="entry name" value="Homeodomain-like"/>
    <property type="match status" value="2"/>
</dbReference>
<keyword evidence="6" id="KW-0805">Transcription regulation</keyword>
<keyword evidence="8" id="KW-0804">Transcription</keyword>
<evidence type="ECO:0000256" key="7">
    <source>
        <dbReference type="ARBA" id="ARBA00023125"/>
    </source>
</evidence>
<evidence type="ECO:0000256" key="6">
    <source>
        <dbReference type="ARBA" id="ARBA00023015"/>
    </source>
</evidence>
<dbReference type="PROSITE" id="PS50110">
    <property type="entry name" value="RESPONSE_REGULATORY"/>
    <property type="match status" value="1"/>
</dbReference>
<evidence type="ECO:0000259" key="12">
    <source>
        <dbReference type="PROSITE" id="PS50110"/>
    </source>
</evidence>
<keyword evidence="3" id="KW-0963">Cytoplasm</keyword>
<dbReference type="PANTHER" id="PTHR42713">
    <property type="entry name" value="HISTIDINE KINASE-RELATED"/>
    <property type="match status" value="1"/>
</dbReference>
<dbReference type="SMART" id="SM00342">
    <property type="entry name" value="HTH_ARAC"/>
    <property type="match status" value="1"/>
</dbReference>
<evidence type="ECO:0000256" key="3">
    <source>
        <dbReference type="ARBA" id="ARBA00022490"/>
    </source>
</evidence>
<protein>
    <recommendedName>
        <fullName evidence="2">Stage 0 sporulation protein A homolog</fullName>
    </recommendedName>
</protein>
<evidence type="ECO:0000256" key="1">
    <source>
        <dbReference type="ARBA" id="ARBA00004496"/>
    </source>
</evidence>
<keyword evidence="4 10" id="KW-0597">Phosphoprotein</keyword>
<dbReference type="Pfam" id="PF00072">
    <property type="entry name" value="Response_reg"/>
    <property type="match status" value="1"/>
</dbReference>
<dbReference type="PROSITE" id="PS01124">
    <property type="entry name" value="HTH_ARAC_FAMILY_2"/>
    <property type="match status" value="1"/>
</dbReference>
<dbReference type="AlphaFoldDB" id="A0A9D1MDG0"/>
<keyword evidence="5" id="KW-0902">Two-component regulatory system</keyword>
<dbReference type="InterPro" id="IPR018060">
    <property type="entry name" value="HTH_AraC"/>
</dbReference>
<reference evidence="13" key="2">
    <citation type="journal article" date="2021" name="PeerJ">
        <title>Extensive microbial diversity within the chicken gut microbiome revealed by metagenomics and culture.</title>
        <authorList>
            <person name="Gilroy R."/>
            <person name="Ravi A."/>
            <person name="Getino M."/>
            <person name="Pursley I."/>
            <person name="Horton D.L."/>
            <person name="Alikhan N.F."/>
            <person name="Baker D."/>
            <person name="Gharbi K."/>
            <person name="Hall N."/>
            <person name="Watson M."/>
            <person name="Adriaenssens E.M."/>
            <person name="Foster-Nyarko E."/>
            <person name="Jarju S."/>
            <person name="Secka A."/>
            <person name="Antonio M."/>
            <person name="Oren A."/>
            <person name="Chaudhuri R.R."/>
            <person name="La Ragione R."/>
            <person name="Hildebrand F."/>
            <person name="Pallen M.J."/>
        </authorList>
    </citation>
    <scope>NUCLEOTIDE SEQUENCE</scope>
    <source>
        <strain evidence="13">USAMLcec3-3695</strain>
    </source>
</reference>
<proteinExistence type="predicted"/>
<evidence type="ECO:0000259" key="11">
    <source>
        <dbReference type="PROSITE" id="PS01124"/>
    </source>
</evidence>
<dbReference type="InterPro" id="IPR051552">
    <property type="entry name" value="HptR"/>
</dbReference>
<dbReference type="InterPro" id="IPR009057">
    <property type="entry name" value="Homeodomain-like_sf"/>
</dbReference>
<comment type="caution">
    <text evidence="13">The sequence shown here is derived from an EMBL/GenBank/DDBJ whole genome shotgun (WGS) entry which is preliminary data.</text>
</comment>
<dbReference type="Proteomes" id="UP000824109">
    <property type="component" value="Unassembled WGS sequence"/>
</dbReference>
<dbReference type="InterPro" id="IPR011006">
    <property type="entry name" value="CheY-like_superfamily"/>
</dbReference>
<feature type="domain" description="HTH araC/xylS-type" evidence="11">
    <location>
        <begin position="397"/>
        <end position="495"/>
    </location>
</feature>
<dbReference type="PANTHER" id="PTHR42713:SF3">
    <property type="entry name" value="TRANSCRIPTIONAL REGULATORY PROTEIN HPTR"/>
    <property type="match status" value="1"/>
</dbReference>
<comment type="subcellular location">
    <subcellularLocation>
        <location evidence="1">Cytoplasm</location>
    </subcellularLocation>
</comment>
<gene>
    <name evidence="13" type="ORF">IAA61_10445</name>
</gene>
<evidence type="ECO:0000256" key="2">
    <source>
        <dbReference type="ARBA" id="ARBA00018672"/>
    </source>
</evidence>
<dbReference type="GO" id="GO:0003700">
    <property type="term" value="F:DNA-binding transcription factor activity"/>
    <property type="evidence" value="ECO:0007669"/>
    <property type="project" value="InterPro"/>
</dbReference>